<dbReference type="GO" id="GO:0016491">
    <property type="term" value="F:oxidoreductase activity"/>
    <property type="evidence" value="ECO:0007669"/>
    <property type="project" value="UniProtKB-KW"/>
</dbReference>
<evidence type="ECO:0008006" key="4">
    <source>
        <dbReference type="Google" id="ProtNLM"/>
    </source>
</evidence>
<dbReference type="PANTHER" id="PTHR11091">
    <property type="entry name" value="OXIDOREDUCTASE-RELATED"/>
    <property type="match status" value="1"/>
</dbReference>
<evidence type="ECO:0000256" key="2">
    <source>
        <dbReference type="ARBA" id="ARBA00023002"/>
    </source>
</evidence>
<dbReference type="InterPro" id="IPR036111">
    <property type="entry name" value="Mal/L-sulfo/L-lacto_DH-like_sf"/>
</dbReference>
<protein>
    <recommendedName>
        <fullName evidence="4">Ldh family oxidoreductase</fullName>
    </recommendedName>
</protein>
<accession>A0A382STM2</accession>
<dbReference type="InterPro" id="IPR043143">
    <property type="entry name" value="Mal/L-sulf/L-lact_DH-like_NADP"/>
</dbReference>
<comment type="similarity">
    <text evidence="1">Belongs to the LDH2/MDH2 oxidoreductase family.</text>
</comment>
<feature type="non-terminal residue" evidence="3">
    <location>
        <position position="218"/>
    </location>
</feature>
<keyword evidence="2" id="KW-0560">Oxidoreductase</keyword>
<dbReference type="InterPro" id="IPR043144">
    <property type="entry name" value="Mal/L-sulf/L-lact_DH-like_ah"/>
</dbReference>
<dbReference type="SUPFAM" id="SSF89733">
    <property type="entry name" value="L-sulfolactate dehydrogenase-like"/>
    <property type="match status" value="1"/>
</dbReference>
<gene>
    <name evidence="3" type="ORF">METZ01_LOCUS365115</name>
</gene>
<proteinExistence type="inferred from homology"/>
<evidence type="ECO:0000313" key="3">
    <source>
        <dbReference type="EMBL" id="SVD12261.1"/>
    </source>
</evidence>
<dbReference type="Pfam" id="PF02615">
    <property type="entry name" value="Ldh_2"/>
    <property type="match status" value="1"/>
</dbReference>
<sequence length="218" mass="23338">MTAFTSTYLEQLTTQIFQAASVPLDEAALIARELVYANLLGMDSHGVIRIPQYTEYLDSGEIVPGAPTTVTKETPTTAIVDGGDNFGQVVAFRALDLAVKKARKQNISCVLAQRCNHVGRLGSYPQRAAEQDMIALALATWPSYGHHVAPFGAREGRLSTNPIAYGAPTSGHPVLSDFATSVLSEGRIRVALHSDHPLPENTIVDAEGKATCDPAGFY</sequence>
<dbReference type="PANTHER" id="PTHR11091:SF0">
    <property type="entry name" value="MALATE DEHYDROGENASE"/>
    <property type="match status" value="1"/>
</dbReference>
<dbReference type="Gene3D" id="1.10.1530.10">
    <property type="match status" value="1"/>
</dbReference>
<evidence type="ECO:0000256" key="1">
    <source>
        <dbReference type="ARBA" id="ARBA00006056"/>
    </source>
</evidence>
<dbReference type="InterPro" id="IPR003767">
    <property type="entry name" value="Malate/L-lactate_DH-like"/>
</dbReference>
<dbReference type="AlphaFoldDB" id="A0A382STM2"/>
<dbReference type="EMBL" id="UINC01130899">
    <property type="protein sequence ID" value="SVD12261.1"/>
    <property type="molecule type" value="Genomic_DNA"/>
</dbReference>
<reference evidence="3" key="1">
    <citation type="submission" date="2018-05" db="EMBL/GenBank/DDBJ databases">
        <authorList>
            <person name="Lanie J.A."/>
            <person name="Ng W.-L."/>
            <person name="Kazmierczak K.M."/>
            <person name="Andrzejewski T.M."/>
            <person name="Davidsen T.M."/>
            <person name="Wayne K.J."/>
            <person name="Tettelin H."/>
            <person name="Glass J.I."/>
            <person name="Rusch D."/>
            <person name="Podicherti R."/>
            <person name="Tsui H.-C.T."/>
            <person name="Winkler M.E."/>
        </authorList>
    </citation>
    <scope>NUCLEOTIDE SEQUENCE</scope>
</reference>
<name>A0A382STM2_9ZZZZ</name>
<organism evidence="3">
    <name type="scientific">marine metagenome</name>
    <dbReference type="NCBI Taxonomy" id="408172"/>
    <lineage>
        <taxon>unclassified sequences</taxon>
        <taxon>metagenomes</taxon>
        <taxon>ecological metagenomes</taxon>
    </lineage>
</organism>
<dbReference type="Gene3D" id="3.30.1370.60">
    <property type="entry name" value="Hypothetical oxidoreductase yiak, domain 2"/>
    <property type="match status" value="1"/>
</dbReference>